<dbReference type="InterPro" id="IPR003018">
    <property type="entry name" value="GAF"/>
</dbReference>
<dbReference type="EMBL" id="LT629710">
    <property type="protein sequence ID" value="SDP19354.1"/>
    <property type="molecule type" value="Genomic_DNA"/>
</dbReference>
<dbReference type="InterPro" id="IPR029016">
    <property type="entry name" value="GAF-like_dom_sf"/>
</dbReference>
<dbReference type="SUPFAM" id="SSF55781">
    <property type="entry name" value="GAF domain-like"/>
    <property type="match status" value="1"/>
</dbReference>
<evidence type="ECO:0000256" key="2">
    <source>
        <dbReference type="ARBA" id="ARBA00023163"/>
    </source>
</evidence>
<dbReference type="InterPro" id="IPR036388">
    <property type="entry name" value="WH-like_DNA-bd_sf"/>
</dbReference>
<dbReference type="Pfam" id="PF13185">
    <property type="entry name" value="GAF_2"/>
    <property type="match status" value="1"/>
</dbReference>
<evidence type="ECO:0000313" key="4">
    <source>
        <dbReference type="EMBL" id="SDP19354.1"/>
    </source>
</evidence>
<feature type="domain" description="ANTAR" evidence="3">
    <location>
        <begin position="224"/>
        <end position="279"/>
    </location>
</feature>
<accession>A0A1H0QPT9</accession>
<reference evidence="4 5" key="1">
    <citation type="submission" date="2016-10" db="EMBL/GenBank/DDBJ databases">
        <authorList>
            <person name="de Groot N.N."/>
        </authorList>
    </citation>
    <scope>NUCLEOTIDE SEQUENCE [LARGE SCALE GENOMIC DNA]</scope>
    <source>
        <strain evidence="5">P4-7,KCTC 19426,CECT 7604</strain>
    </source>
</reference>
<dbReference type="InterPro" id="IPR005561">
    <property type="entry name" value="ANTAR"/>
</dbReference>
<keyword evidence="5" id="KW-1185">Reference proteome</keyword>
<evidence type="ECO:0000256" key="1">
    <source>
        <dbReference type="ARBA" id="ARBA00023015"/>
    </source>
</evidence>
<dbReference type="STRING" id="1090615.SAMN04515671_3200"/>
<dbReference type="Pfam" id="PF03861">
    <property type="entry name" value="ANTAR"/>
    <property type="match status" value="1"/>
</dbReference>
<dbReference type="GO" id="GO:0003723">
    <property type="term" value="F:RNA binding"/>
    <property type="evidence" value="ECO:0007669"/>
    <property type="project" value="InterPro"/>
</dbReference>
<dbReference type="Proteomes" id="UP000198741">
    <property type="component" value="Chromosome I"/>
</dbReference>
<keyword evidence="2" id="KW-0804">Transcription</keyword>
<dbReference type="SMART" id="SM01012">
    <property type="entry name" value="ANTAR"/>
    <property type="match status" value="1"/>
</dbReference>
<evidence type="ECO:0000259" key="3">
    <source>
        <dbReference type="SMART" id="SM01012"/>
    </source>
</evidence>
<protein>
    <submittedName>
        <fullName evidence="4">ANTAR domain-containing protein</fullName>
    </submittedName>
</protein>
<dbReference type="Gene3D" id="3.30.450.40">
    <property type="match status" value="1"/>
</dbReference>
<dbReference type="AlphaFoldDB" id="A0A1H0QPT9"/>
<gene>
    <name evidence="4" type="ORF">SAMN04515671_3200</name>
</gene>
<name>A0A1H0QPT9_9ACTN</name>
<proteinExistence type="predicted"/>
<keyword evidence="1" id="KW-0805">Transcription regulation</keyword>
<sequence>MKADALLGRDRIARRLSVTNLSSVTMRHQGKKSVIADFRAAPPPESPALMSALSAHPEEMAHLIAALHRRAVDVGGLLDLLSRIAREAVRLFPDVGWAGITAQFNGPPLTAAHTDSRVLIVDERQYENQDGPCLRAMRSGTAVAMTDVQLARAWPHLARVARQVGVYAVLALPLYANGRSVGAMNLYSQDPVVPMPDRDLLTVLTEYASRGLADFQNSAPSPSAEEVLRRALADEITVQRAVGVLVQLNGFDVDYAHQVLIDQAEDWGRTVIDQAAHVISDNSPSG</sequence>
<dbReference type="Gene3D" id="1.10.10.10">
    <property type="entry name" value="Winged helix-like DNA-binding domain superfamily/Winged helix DNA-binding domain"/>
    <property type="match status" value="1"/>
</dbReference>
<organism evidence="4 5">
    <name type="scientific">Nakamurella panacisegetis</name>
    <dbReference type="NCBI Taxonomy" id="1090615"/>
    <lineage>
        <taxon>Bacteria</taxon>
        <taxon>Bacillati</taxon>
        <taxon>Actinomycetota</taxon>
        <taxon>Actinomycetes</taxon>
        <taxon>Nakamurellales</taxon>
        <taxon>Nakamurellaceae</taxon>
        <taxon>Nakamurella</taxon>
    </lineage>
</organism>
<evidence type="ECO:0000313" key="5">
    <source>
        <dbReference type="Proteomes" id="UP000198741"/>
    </source>
</evidence>